<sequence length="371" mass="41252">MTKKITHVIIGLNVGGAELMLKRLVLHSQKTGQFQHSVISLTDVGIIGSDLQNQGVKVYSLGMKSIASVPKVFLQLKKLLKELRPDVVQTWMYHADFLGGLAAKSVGVDNIIWGIRTTDVSQGASKQTVHLSKICAKLSYYVPDSIVCAAHVSKDYHIDIGYDKSKMIVIPNGFDVEALSSTKEDGLNIRNQFDLSPDDIVIGSVGRFNPVKNQKLFVEVASTLVKDFPGLKFMLVGRDNDSENKELMSWIKQYNLLDNFRLLGQRNDVPKCLKAIDIFCLHSKTEGFPNVVGEAILSDTTCVATNVGDVKVLLDEESIALSNDVIGVSHTIRKYLTYPKDKLLKKANENKHNIITKYSMKVIIDKFHSLY</sequence>
<keyword evidence="3" id="KW-0808">Transferase</keyword>
<name>A0ABU9XB36_9GAMM</name>
<evidence type="ECO:0000259" key="1">
    <source>
        <dbReference type="Pfam" id="PF00534"/>
    </source>
</evidence>
<evidence type="ECO:0000313" key="3">
    <source>
        <dbReference type="EMBL" id="MEN2751562.1"/>
    </source>
</evidence>
<keyword evidence="4" id="KW-1185">Reference proteome</keyword>
<dbReference type="EC" id="2.4.-.-" evidence="3"/>
<dbReference type="EMBL" id="JBDGHN010000002">
    <property type="protein sequence ID" value="MEN2751562.1"/>
    <property type="molecule type" value="Genomic_DNA"/>
</dbReference>
<gene>
    <name evidence="3" type="ORF">AAIR29_07940</name>
</gene>
<dbReference type="PANTHER" id="PTHR12526">
    <property type="entry name" value="GLYCOSYLTRANSFERASE"/>
    <property type="match status" value="1"/>
</dbReference>
<reference evidence="3 4" key="1">
    <citation type="submission" date="2024-05" db="EMBL/GenBank/DDBJ databases">
        <authorList>
            <person name="Kim H.-Y."/>
            <person name="Kim E."/>
            <person name="Cai Y."/>
            <person name="Yang S.-M."/>
            <person name="Lee W."/>
        </authorList>
    </citation>
    <scope>NUCLEOTIDE SEQUENCE [LARGE SCALE GENOMIC DNA]</scope>
    <source>
        <strain evidence="3 4">FBL11</strain>
    </source>
</reference>
<keyword evidence="3" id="KW-0328">Glycosyltransferase</keyword>
<proteinExistence type="predicted"/>
<dbReference type="GO" id="GO:0016757">
    <property type="term" value="F:glycosyltransferase activity"/>
    <property type="evidence" value="ECO:0007669"/>
    <property type="project" value="UniProtKB-KW"/>
</dbReference>
<dbReference type="CDD" id="cd03807">
    <property type="entry name" value="GT4_WbnK-like"/>
    <property type="match status" value="1"/>
</dbReference>
<dbReference type="Pfam" id="PF00534">
    <property type="entry name" value="Glycos_transf_1"/>
    <property type="match status" value="1"/>
</dbReference>
<dbReference type="InterPro" id="IPR028098">
    <property type="entry name" value="Glyco_trans_4-like_N"/>
</dbReference>
<dbReference type="Proteomes" id="UP001461960">
    <property type="component" value="Unassembled WGS sequence"/>
</dbReference>
<evidence type="ECO:0000259" key="2">
    <source>
        <dbReference type="Pfam" id="PF13439"/>
    </source>
</evidence>
<dbReference type="PANTHER" id="PTHR12526:SF638">
    <property type="entry name" value="SPORE COAT PROTEIN SA"/>
    <property type="match status" value="1"/>
</dbReference>
<dbReference type="SUPFAM" id="SSF53756">
    <property type="entry name" value="UDP-Glycosyltransferase/glycogen phosphorylase"/>
    <property type="match status" value="1"/>
</dbReference>
<accession>A0ABU9XB36</accession>
<organism evidence="3 4">
    <name type="scientific">Psychrobacter saeujeotis</name>
    <dbReference type="NCBI Taxonomy" id="3143436"/>
    <lineage>
        <taxon>Bacteria</taxon>
        <taxon>Pseudomonadati</taxon>
        <taxon>Pseudomonadota</taxon>
        <taxon>Gammaproteobacteria</taxon>
        <taxon>Moraxellales</taxon>
        <taxon>Moraxellaceae</taxon>
        <taxon>Psychrobacter</taxon>
    </lineage>
</organism>
<dbReference type="Pfam" id="PF13439">
    <property type="entry name" value="Glyco_transf_4"/>
    <property type="match status" value="1"/>
</dbReference>
<dbReference type="RefSeq" id="WP_299219166.1">
    <property type="nucleotide sequence ID" value="NZ_JBDGHN010000002.1"/>
</dbReference>
<protein>
    <submittedName>
        <fullName evidence="3">Glycosyltransferase</fullName>
        <ecNumber evidence="3">2.4.-.-</ecNumber>
    </submittedName>
</protein>
<dbReference type="Gene3D" id="3.40.50.2000">
    <property type="entry name" value="Glycogen Phosphorylase B"/>
    <property type="match status" value="2"/>
</dbReference>
<evidence type="ECO:0000313" key="4">
    <source>
        <dbReference type="Proteomes" id="UP001461960"/>
    </source>
</evidence>
<feature type="domain" description="Glycosyltransferase subfamily 4-like N-terminal" evidence="2">
    <location>
        <begin position="14"/>
        <end position="177"/>
    </location>
</feature>
<comment type="caution">
    <text evidence="3">The sequence shown here is derived from an EMBL/GenBank/DDBJ whole genome shotgun (WGS) entry which is preliminary data.</text>
</comment>
<dbReference type="InterPro" id="IPR001296">
    <property type="entry name" value="Glyco_trans_1"/>
</dbReference>
<feature type="domain" description="Glycosyl transferase family 1" evidence="1">
    <location>
        <begin position="189"/>
        <end position="350"/>
    </location>
</feature>